<sequence>MDRIQVMLAPEPERVRMLVTSEGKDLLKAVLGPARRCHPRAAATLLEGLALWHQRPLSVVLCVDEQQPPSALALTDALGYGERTLHYEVGIAFHPRLSRRHALLRGLGDFRDLRQLGVTEVLR</sequence>
<protein>
    <submittedName>
        <fullName evidence="1">Uncharacterized protein</fullName>
    </submittedName>
</protein>
<name>A0A0K1ERN2_CHOCO</name>
<dbReference type="Proteomes" id="UP000067626">
    <property type="component" value="Chromosome"/>
</dbReference>
<evidence type="ECO:0000313" key="1">
    <source>
        <dbReference type="EMBL" id="AKT43570.1"/>
    </source>
</evidence>
<dbReference type="RefSeq" id="WP_156339168.1">
    <property type="nucleotide sequence ID" value="NZ_CP012159.1"/>
</dbReference>
<dbReference type="STRING" id="52.CMC5_078020"/>
<dbReference type="OrthoDB" id="5531999at2"/>
<evidence type="ECO:0000313" key="2">
    <source>
        <dbReference type="Proteomes" id="UP000067626"/>
    </source>
</evidence>
<dbReference type="AlphaFoldDB" id="A0A0K1ERN2"/>
<proteinExistence type="predicted"/>
<dbReference type="KEGG" id="ccro:CMC5_078020"/>
<organism evidence="1 2">
    <name type="scientific">Chondromyces crocatus</name>
    <dbReference type="NCBI Taxonomy" id="52"/>
    <lineage>
        <taxon>Bacteria</taxon>
        <taxon>Pseudomonadati</taxon>
        <taxon>Myxococcota</taxon>
        <taxon>Polyangia</taxon>
        <taxon>Polyangiales</taxon>
        <taxon>Polyangiaceae</taxon>
        <taxon>Chondromyces</taxon>
    </lineage>
</organism>
<keyword evidence="2" id="KW-1185">Reference proteome</keyword>
<gene>
    <name evidence="1" type="ORF">CMC5_078020</name>
</gene>
<dbReference type="EMBL" id="CP012159">
    <property type="protein sequence ID" value="AKT43570.1"/>
    <property type="molecule type" value="Genomic_DNA"/>
</dbReference>
<accession>A0A0K1ERN2</accession>
<reference evidence="1 2" key="1">
    <citation type="submission" date="2015-07" db="EMBL/GenBank/DDBJ databases">
        <title>Genome analysis of myxobacterium Chondromyces crocatus Cm c5 reveals a high potential for natural compound synthesis and the genetic basis for the loss of fruiting body formation.</title>
        <authorList>
            <person name="Zaburannyi N."/>
            <person name="Bunk B."/>
            <person name="Maier J."/>
            <person name="Overmann J."/>
            <person name="Mueller R."/>
        </authorList>
    </citation>
    <scope>NUCLEOTIDE SEQUENCE [LARGE SCALE GENOMIC DNA]</scope>
    <source>
        <strain evidence="1 2">Cm c5</strain>
    </source>
</reference>